<organism evidence="2 3">
    <name type="scientific">Dermatophilus congolensis</name>
    <dbReference type="NCBI Taxonomy" id="1863"/>
    <lineage>
        <taxon>Bacteria</taxon>
        <taxon>Bacillati</taxon>
        <taxon>Actinomycetota</taxon>
        <taxon>Actinomycetes</taxon>
        <taxon>Micrococcales</taxon>
        <taxon>Dermatophilaceae</taxon>
        <taxon>Dermatophilus</taxon>
    </lineage>
</organism>
<accession>A0AA46H070</accession>
<dbReference type="Proteomes" id="UP000254118">
    <property type="component" value="Unassembled WGS sequence"/>
</dbReference>
<protein>
    <submittedName>
        <fullName evidence="2">Uncharacterized protein</fullName>
    </submittedName>
</protein>
<feature type="transmembrane region" description="Helical" evidence="1">
    <location>
        <begin position="114"/>
        <end position="134"/>
    </location>
</feature>
<keyword evidence="1" id="KW-0812">Transmembrane</keyword>
<evidence type="ECO:0000313" key="3">
    <source>
        <dbReference type="Proteomes" id="UP000254118"/>
    </source>
</evidence>
<dbReference type="RefSeq" id="WP_147279191.1">
    <property type="nucleotide sequence ID" value="NZ_JAAFNO010000001.1"/>
</dbReference>
<reference evidence="2 3" key="1">
    <citation type="submission" date="2018-06" db="EMBL/GenBank/DDBJ databases">
        <authorList>
            <consortium name="Pathogen Informatics"/>
            <person name="Doyle S."/>
        </authorList>
    </citation>
    <scope>NUCLEOTIDE SEQUENCE [LARGE SCALE GENOMIC DNA]</scope>
    <source>
        <strain evidence="2 3">NCTC7915</strain>
    </source>
</reference>
<gene>
    <name evidence="2" type="ORF">NCTC7915_00914</name>
</gene>
<evidence type="ECO:0000256" key="1">
    <source>
        <dbReference type="SAM" id="Phobius"/>
    </source>
</evidence>
<sequence length="160" mass="15541">MTSPAQRPGTDNGLHEDAANPASGAAVGCGGCSRSTDGGCGSGGVAAASGQSSSCATPPTVPAGCSAASASKPALKGTDRAAAVLVKVPAWMWAAAVSLLVASGLVIAGSIGMVLFGTGFALFVLLGIVSWKYLPVPGRAVRAAVAVFALGIALIRFMPL</sequence>
<dbReference type="EMBL" id="UFYA01000001">
    <property type="protein sequence ID" value="STD08083.1"/>
    <property type="molecule type" value="Genomic_DNA"/>
</dbReference>
<dbReference type="AlphaFoldDB" id="A0AA46H070"/>
<feature type="transmembrane region" description="Helical" evidence="1">
    <location>
        <begin position="90"/>
        <end position="107"/>
    </location>
</feature>
<feature type="transmembrane region" description="Helical" evidence="1">
    <location>
        <begin position="140"/>
        <end position="158"/>
    </location>
</feature>
<keyword evidence="1" id="KW-0472">Membrane</keyword>
<keyword evidence="1" id="KW-1133">Transmembrane helix</keyword>
<evidence type="ECO:0000313" key="2">
    <source>
        <dbReference type="EMBL" id="STD08083.1"/>
    </source>
</evidence>
<name>A0AA46H070_9MICO</name>
<proteinExistence type="predicted"/>
<dbReference type="PROSITE" id="PS51257">
    <property type="entry name" value="PROKAR_LIPOPROTEIN"/>
    <property type="match status" value="1"/>
</dbReference>
<comment type="caution">
    <text evidence="2">The sequence shown here is derived from an EMBL/GenBank/DDBJ whole genome shotgun (WGS) entry which is preliminary data.</text>
</comment>